<evidence type="ECO:0000256" key="2">
    <source>
        <dbReference type="ARBA" id="ARBA00004496"/>
    </source>
</evidence>
<reference evidence="15 16" key="1">
    <citation type="journal article" date="2011" name="J. Bacteriol.">
        <title>Genome Sequence of Mycoplasma putrefaciens Type Strain KS1.</title>
        <authorList>
            <person name="Calcutt M.J."/>
            <person name="Foecking M.F."/>
        </authorList>
    </citation>
    <scope>NUCLEOTIDE SEQUENCE [LARGE SCALE GENOMIC DNA]</scope>
    <source>
        <strain evidence="16">ATCC 15718 / NCTC 10155 / C30 KS-1 / KS-1</strain>
    </source>
</reference>
<evidence type="ECO:0000313" key="16">
    <source>
        <dbReference type="Proteomes" id="UP000008907"/>
    </source>
</evidence>
<comment type="function">
    <text evidence="1">Specifically methylates the cytosine at position 967 (m5C967) of 16S rRNA.</text>
</comment>
<feature type="binding site" evidence="13">
    <location>
        <position position="303"/>
    </location>
    <ligand>
        <name>S-adenosyl-L-methionine</name>
        <dbReference type="ChEBI" id="CHEBI:59789"/>
    </ligand>
</feature>
<accession>A0A7U4E9F5</accession>
<dbReference type="PROSITE" id="PS51686">
    <property type="entry name" value="SAM_MT_RSMB_NOP"/>
    <property type="match status" value="1"/>
</dbReference>
<dbReference type="EMBL" id="CP003021">
    <property type="protein sequence ID" value="AEM68605.1"/>
    <property type="molecule type" value="Genomic_DNA"/>
</dbReference>
<evidence type="ECO:0000256" key="4">
    <source>
        <dbReference type="ARBA" id="ARBA00022490"/>
    </source>
</evidence>
<keyword evidence="5" id="KW-0698">rRNA processing</keyword>
<dbReference type="GO" id="GO:0006355">
    <property type="term" value="P:regulation of DNA-templated transcription"/>
    <property type="evidence" value="ECO:0007669"/>
    <property type="project" value="InterPro"/>
</dbReference>
<dbReference type="InterPro" id="IPR001678">
    <property type="entry name" value="MeTrfase_RsmB-F_NOP2_dom"/>
</dbReference>
<dbReference type="Proteomes" id="UP000008907">
    <property type="component" value="Chromosome"/>
</dbReference>
<dbReference type="Pfam" id="PF01029">
    <property type="entry name" value="NusB"/>
    <property type="match status" value="1"/>
</dbReference>
<dbReference type="GO" id="GO:0003723">
    <property type="term" value="F:RNA binding"/>
    <property type="evidence" value="ECO:0007669"/>
    <property type="project" value="UniProtKB-UniRule"/>
</dbReference>
<evidence type="ECO:0000256" key="7">
    <source>
        <dbReference type="ARBA" id="ARBA00022679"/>
    </source>
</evidence>
<dbReference type="PANTHER" id="PTHR22807">
    <property type="entry name" value="NOP2 YEAST -RELATED NOL1/NOP2/FMU SUN DOMAIN-CONTAINING"/>
    <property type="match status" value="1"/>
</dbReference>
<organism evidence="15 16">
    <name type="scientific">Mycoplasma putrefaciens (strain ATCC 15718 / NCTC 10155 / C30 KS-1 / KS-1)</name>
    <dbReference type="NCBI Taxonomy" id="743965"/>
    <lineage>
        <taxon>Bacteria</taxon>
        <taxon>Bacillati</taxon>
        <taxon>Mycoplasmatota</taxon>
        <taxon>Mollicutes</taxon>
        <taxon>Mycoplasmataceae</taxon>
        <taxon>Mycoplasma</taxon>
    </lineage>
</organism>
<keyword evidence="9 13" id="KW-0694">RNA-binding</keyword>
<evidence type="ECO:0000259" key="14">
    <source>
        <dbReference type="PROSITE" id="PS51686"/>
    </source>
</evidence>
<evidence type="ECO:0000256" key="12">
    <source>
        <dbReference type="ARBA" id="ARBA00047283"/>
    </source>
</evidence>
<feature type="domain" description="SAM-dependent MTase RsmB/NOP-type" evidence="14">
    <location>
        <begin position="152"/>
        <end position="419"/>
    </location>
</feature>
<evidence type="ECO:0000256" key="11">
    <source>
        <dbReference type="ARBA" id="ARBA00031088"/>
    </source>
</evidence>
<dbReference type="NCBIfam" id="NF011494">
    <property type="entry name" value="PRK14902.1"/>
    <property type="match status" value="1"/>
</dbReference>
<proteinExistence type="inferred from homology"/>
<dbReference type="EC" id="2.1.1.176" evidence="3"/>
<comment type="catalytic activity">
    <reaction evidence="12">
        <text>cytidine(967) in 16S rRNA + S-adenosyl-L-methionine = 5-methylcytidine(967) in 16S rRNA + S-adenosyl-L-homocysteine + H(+)</text>
        <dbReference type="Rhea" id="RHEA:42748"/>
        <dbReference type="Rhea" id="RHEA-COMP:10219"/>
        <dbReference type="Rhea" id="RHEA-COMP:10220"/>
        <dbReference type="ChEBI" id="CHEBI:15378"/>
        <dbReference type="ChEBI" id="CHEBI:57856"/>
        <dbReference type="ChEBI" id="CHEBI:59789"/>
        <dbReference type="ChEBI" id="CHEBI:74483"/>
        <dbReference type="ChEBI" id="CHEBI:82748"/>
        <dbReference type="EC" id="2.1.1.176"/>
    </reaction>
</comment>
<feature type="active site" description="Nucleophile" evidence="13">
    <location>
        <position position="372"/>
    </location>
</feature>
<keyword evidence="6 13" id="KW-0489">Methyltransferase</keyword>
<dbReference type="SUPFAM" id="SSF48013">
    <property type="entry name" value="NusB-like"/>
    <property type="match status" value="1"/>
</dbReference>
<comment type="similarity">
    <text evidence="13">Belongs to the class I-like SAM-binding methyltransferase superfamily. RsmB/NOP family.</text>
</comment>
<dbReference type="Pfam" id="PF01189">
    <property type="entry name" value="Methyltr_RsmB-F"/>
    <property type="match status" value="1"/>
</dbReference>
<evidence type="ECO:0000256" key="10">
    <source>
        <dbReference type="ARBA" id="ARBA00030399"/>
    </source>
</evidence>
<dbReference type="InterPro" id="IPR049560">
    <property type="entry name" value="MeTrfase_RsmB-F_NOP2_cat"/>
</dbReference>
<keyword evidence="8 13" id="KW-0949">S-adenosyl-L-methionine</keyword>
<dbReference type="InterPro" id="IPR035926">
    <property type="entry name" value="NusB-like_sf"/>
</dbReference>
<dbReference type="NCBIfam" id="TIGR00563">
    <property type="entry name" value="rsmB"/>
    <property type="match status" value="1"/>
</dbReference>
<dbReference type="CDD" id="cd02440">
    <property type="entry name" value="AdoMet_MTases"/>
    <property type="match status" value="1"/>
</dbReference>
<gene>
    <name evidence="15" type="ordered locus">MPUT_0213</name>
</gene>
<dbReference type="Gene3D" id="1.10.940.10">
    <property type="entry name" value="NusB-like"/>
    <property type="match status" value="1"/>
</dbReference>
<dbReference type="SUPFAM" id="SSF53335">
    <property type="entry name" value="S-adenosyl-L-methionine-dependent methyltransferases"/>
    <property type="match status" value="1"/>
</dbReference>
<evidence type="ECO:0000256" key="3">
    <source>
        <dbReference type="ARBA" id="ARBA00012140"/>
    </source>
</evidence>
<evidence type="ECO:0000256" key="1">
    <source>
        <dbReference type="ARBA" id="ARBA00002724"/>
    </source>
</evidence>
<evidence type="ECO:0000256" key="13">
    <source>
        <dbReference type="PROSITE-ProRule" id="PRU01023"/>
    </source>
</evidence>
<dbReference type="InterPro" id="IPR004573">
    <property type="entry name" value="rRNA_ssu_MeTfrase_B"/>
</dbReference>
<evidence type="ECO:0000256" key="9">
    <source>
        <dbReference type="ARBA" id="ARBA00022884"/>
    </source>
</evidence>
<feature type="binding site" evidence="13">
    <location>
        <position position="276"/>
    </location>
    <ligand>
        <name>S-adenosyl-L-methionine</name>
        <dbReference type="ChEBI" id="CHEBI:59789"/>
    </ligand>
</feature>
<dbReference type="InterPro" id="IPR029063">
    <property type="entry name" value="SAM-dependent_MTases_sf"/>
</dbReference>
<evidence type="ECO:0000313" key="15">
    <source>
        <dbReference type="EMBL" id="AEM68605.1"/>
    </source>
</evidence>
<sequence>MMNARQTAFKILKKVFINKSYSNILLNSLNQQKLSNQDKDLIFNLVHGTIANKIYLEYLINQLINYKKTQKELQILLWLAIYQLIFLDAIPDYAVVSQSVELAKTISLKASGFVNAILKKFINNLKSYTKIKLANQELELCIKHSFSYSLYLMLKQQYDKKILEKIVIDNHQIPLIYFRVNSLKISANQFFAKYKDEFLLEKTNLKDCFIANKAIVNSSLYQNGLITIQDKASILVSQVLNPSLNANVLDMCAAPGSKTTHLSAIMNNTGMILANEISKNKLGLIAENISRLGCQNIKLANLDARQIDRTNYFDFILLDAPCSGFGVLKRKPEIKLNFDFKQIKQTVKLQAELLESAYHNLKSNGELVYSTCTINKNENQNQIIRFLNKHQDMVKIYEKQIFGFEENTDGFYICKLKKI</sequence>
<dbReference type="GO" id="GO:0008649">
    <property type="term" value="F:rRNA methyltransferase activity"/>
    <property type="evidence" value="ECO:0007669"/>
    <property type="project" value="InterPro"/>
</dbReference>
<dbReference type="PANTHER" id="PTHR22807:SF53">
    <property type="entry name" value="RIBOSOMAL RNA SMALL SUBUNIT METHYLTRANSFERASE B-RELATED"/>
    <property type="match status" value="1"/>
</dbReference>
<keyword evidence="4" id="KW-0963">Cytoplasm</keyword>
<evidence type="ECO:0000256" key="5">
    <source>
        <dbReference type="ARBA" id="ARBA00022552"/>
    </source>
</evidence>
<dbReference type="PRINTS" id="PR02008">
    <property type="entry name" value="RCMTFAMILY"/>
</dbReference>
<dbReference type="KEGG" id="mpf:MPUT_0213"/>
<dbReference type="AlphaFoldDB" id="A0A7U4E9F5"/>
<dbReference type="FunFam" id="3.40.50.150:FF:000022">
    <property type="entry name" value="Ribosomal RNA small subunit methyltransferase B"/>
    <property type="match status" value="1"/>
</dbReference>
<evidence type="ECO:0000256" key="6">
    <source>
        <dbReference type="ARBA" id="ARBA00022603"/>
    </source>
</evidence>
<dbReference type="InterPro" id="IPR006027">
    <property type="entry name" value="NusB_RsmB_TIM44"/>
</dbReference>
<comment type="subcellular location">
    <subcellularLocation>
        <location evidence="2">Cytoplasm</location>
    </subcellularLocation>
</comment>
<protein>
    <recommendedName>
        <fullName evidence="3">16S rRNA (cytosine(967)-C(5))-methyltransferase</fullName>
        <ecNumber evidence="3">2.1.1.176</ecNumber>
    </recommendedName>
    <alternativeName>
        <fullName evidence="10">16S rRNA m5C967 methyltransferase</fullName>
    </alternativeName>
    <alternativeName>
        <fullName evidence="11">rRNA (cytosine-C(5)-)-methyltransferase RsmB</fullName>
    </alternativeName>
</protein>
<dbReference type="InterPro" id="IPR023267">
    <property type="entry name" value="RCMT"/>
</dbReference>
<feature type="binding site" evidence="13">
    <location>
        <position position="319"/>
    </location>
    <ligand>
        <name>S-adenosyl-L-methionine</name>
        <dbReference type="ChEBI" id="CHEBI:59789"/>
    </ligand>
</feature>
<feature type="binding site" evidence="13">
    <location>
        <begin position="252"/>
        <end position="258"/>
    </location>
    <ligand>
        <name>S-adenosyl-L-methionine</name>
        <dbReference type="ChEBI" id="CHEBI:59789"/>
    </ligand>
</feature>
<name>A0A7U4E9F5_MYCPK</name>
<evidence type="ECO:0000256" key="8">
    <source>
        <dbReference type="ARBA" id="ARBA00022691"/>
    </source>
</evidence>
<keyword evidence="7 13" id="KW-0808">Transferase</keyword>
<dbReference type="GO" id="GO:0005737">
    <property type="term" value="C:cytoplasm"/>
    <property type="evidence" value="ECO:0007669"/>
    <property type="project" value="UniProtKB-SubCell"/>
</dbReference>
<dbReference type="Gene3D" id="3.40.50.150">
    <property type="entry name" value="Vaccinia Virus protein VP39"/>
    <property type="match status" value="1"/>
</dbReference>